<proteinExistence type="predicted"/>
<reference evidence="1 2" key="1">
    <citation type="submission" date="2019-04" db="EMBL/GenBank/DDBJ databases">
        <authorList>
            <person name="Liu A."/>
        </authorList>
    </citation>
    <scope>NUCLEOTIDE SEQUENCE [LARGE SCALE GENOMIC DNA]</scope>
    <source>
        <strain evidence="1 2">RZ03</strain>
    </source>
</reference>
<dbReference type="AlphaFoldDB" id="A0A4S1DZ47"/>
<organism evidence="1 2">
    <name type="scientific">Flavivirga rizhaonensis</name>
    <dbReference type="NCBI Taxonomy" id="2559571"/>
    <lineage>
        <taxon>Bacteria</taxon>
        <taxon>Pseudomonadati</taxon>
        <taxon>Bacteroidota</taxon>
        <taxon>Flavobacteriia</taxon>
        <taxon>Flavobacteriales</taxon>
        <taxon>Flavobacteriaceae</taxon>
        <taxon>Flavivirga</taxon>
    </lineage>
</organism>
<name>A0A4S1DZ47_9FLAO</name>
<comment type="caution">
    <text evidence="1">The sequence shown here is derived from an EMBL/GenBank/DDBJ whole genome shotgun (WGS) entry which is preliminary data.</text>
</comment>
<gene>
    <name evidence="1" type="ORF">EM932_06080</name>
</gene>
<dbReference type="Proteomes" id="UP000307602">
    <property type="component" value="Unassembled WGS sequence"/>
</dbReference>
<accession>A0A4S1DZ47</accession>
<keyword evidence="2" id="KW-1185">Reference proteome</keyword>
<sequence length="108" mass="12899">MKKKVLKSNVIQNIMDRAIEINRGCQENCRDFQIMVSPMRENTLILRWTTIDISNIDKPLQYYRYECFKIDGTPQLCSIHYSNQEEANAFFWSLESLYNQQFAIDHKL</sequence>
<evidence type="ECO:0000313" key="2">
    <source>
        <dbReference type="Proteomes" id="UP000307602"/>
    </source>
</evidence>
<dbReference type="RefSeq" id="WP_135876285.1">
    <property type="nucleotide sequence ID" value="NZ_SRSO01000006.1"/>
</dbReference>
<dbReference type="EMBL" id="SRSO01000006">
    <property type="protein sequence ID" value="TGV03591.1"/>
    <property type="molecule type" value="Genomic_DNA"/>
</dbReference>
<evidence type="ECO:0000313" key="1">
    <source>
        <dbReference type="EMBL" id="TGV03591.1"/>
    </source>
</evidence>
<protein>
    <submittedName>
        <fullName evidence="1">Uncharacterized protein</fullName>
    </submittedName>
</protein>
<dbReference type="OrthoDB" id="1163399at2"/>